<name>A0ABT5HI94_9CAUL</name>
<protein>
    <submittedName>
        <fullName evidence="6">Beta-xylosidase</fullName>
    </submittedName>
</protein>
<dbReference type="InterPro" id="IPR000514">
    <property type="entry name" value="Glyco_hydro_39"/>
</dbReference>
<evidence type="ECO:0000313" key="7">
    <source>
        <dbReference type="Proteomes" id="UP001218579"/>
    </source>
</evidence>
<gene>
    <name evidence="6" type="ORF">PQU98_07490</name>
</gene>
<dbReference type="PANTHER" id="PTHR12631">
    <property type="entry name" value="ALPHA-L-IDURONIDASE"/>
    <property type="match status" value="1"/>
</dbReference>
<keyword evidence="2" id="KW-0378">Hydrolase</keyword>
<keyword evidence="7" id="KW-1185">Reference proteome</keyword>
<evidence type="ECO:0000256" key="3">
    <source>
        <dbReference type="ARBA" id="ARBA00023295"/>
    </source>
</evidence>
<feature type="chain" id="PRO_5046154726" evidence="4">
    <location>
        <begin position="30"/>
        <end position="567"/>
    </location>
</feature>
<dbReference type="Pfam" id="PF01229">
    <property type="entry name" value="Glyco_hydro_39"/>
    <property type="match status" value="1"/>
</dbReference>
<dbReference type="PRINTS" id="PR00745">
    <property type="entry name" value="GLHYDRLASE39"/>
</dbReference>
<feature type="domain" description="Glycosyl hydrolases family 39 N-terminal catalytic" evidence="5">
    <location>
        <begin position="36"/>
        <end position="533"/>
    </location>
</feature>
<dbReference type="InterPro" id="IPR049166">
    <property type="entry name" value="GH39_cat"/>
</dbReference>
<dbReference type="PROSITE" id="PS01027">
    <property type="entry name" value="GLYCOSYL_HYDROL_F39"/>
    <property type="match status" value="1"/>
</dbReference>
<evidence type="ECO:0000313" key="6">
    <source>
        <dbReference type="EMBL" id="MDC7675966.1"/>
    </source>
</evidence>
<keyword evidence="3" id="KW-0326">Glycosidase</keyword>
<dbReference type="PANTHER" id="PTHR12631:SF8">
    <property type="entry name" value="ALPHA-L-IDURONIDASE"/>
    <property type="match status" value="1"/>
</dbReference>
<dbReference type="Proteomes" id="UP001218579">
    <property type="component" value="Unassembled WGS sequence"/>
</dbReference>
<feature type="signal peptide" evidence="4">
    <location>
        <begin position="1"/>
        <end position="29"/>
    </location>
</feature>
<accession>A0ABT5HI94</accession>
<reference evidence="6 7" key="1">
    <citation type="submission" date="2023-01" db="EMBL/GenBank/DDBJ databases">
        <title>Novel species of the genus Asticcacaulis isolated from rivers.</title>
        <authorList>
            <person name="Lu H."/>
        </authorList>
    </citation>
    <scope>NUCLEOTIDE SEQUENCE [LARGE SCALE GENOMIC DNA]</scope>
    <source>
        <strain evidence="6 7">LKC15W</strain>
    </source>
</reference>
<organism evidence="6 7">
    <name type="scientific">Asticcacaulis machinosus</name>
    <dbReference type="NCBI Taxonomy" id="2984211"/>
    <lineage>
        <taxon>Bacteria</taxon>
        <taxon>Pseudomonadati</taxon>
        <taxon>Pseudomonadota</taxon>
        <taxon>Alphaproteobacteria</taxon>
        <taxon>Caulobacterales</taxon>
        <taxon>Caulobacteraceae</taxon>
        <taxon>Asticcacaulis</taxon>
    </lineage>
</organism>
<comment type="caution">
    <text evidence="6">The sequence shown here is derived from an EMBL/GenBank/DDBJ whole genome shotgun (WGS) entry which is preliminary data.</text>
</comment>
<dbReference type="RefSeq" id="WP_272744281.1">
    <property type="nucleotide sequence ID" value="NZ_JAQQKV010000001.1"/>
</dbReference>
<dbReference type="InterPro" id="IPR017853">
    <property type="entry name" value="GH"/>
</dbReference>
<evidence type="ECO:0000259" key="5">
    <source>
        <dbReference type="Pfam" id="PF01229"/>
    </source>
</evidence>
<dbReference type="InterPro" id="IPR049165">
    <property type="entry name" value="GH39_as"/>
</dbReference>
<dbReference type="EMBL" id="JAQQKV010000001">
    <property type="protein sequence ID" value="MDC7675966.1"/>
    <property type="molecule type" value="Genomic_DNA"/>
</dbReference>
<dbReference type="InterPro" id="IPR051923">
    <property type="entry name" value="Glycosyl_Hydrolase_39"/>
</dbReference>
<evidence type="ECO:0000256" key="4">
    <source>
        <dbReference type="SAM" id="SignalP"/>
    </source>
</evidence>
<dbReference type="SUPFAM" id="SSF51011">
    <property type="entry name" value="Glycosyl hydrolase domain"/>
    <property type="match status" value="1"/>
</dbReference>
<dbReference type="Gene3D" id="2.60.40.1500">
    <property type="entry name" value="Glycosyl hydrolase domain, family 39"/>
    <property type="match status" value="1"/>
</dbReference>
<comment type="similarity">
    <text evidence="1">Belongs to the glycosyl hydrolase 39 family.</text>
</comment>
<keyword evidence="4" id="KW-0732">Signal</keyword>
<sequence length="567" mass="62427">MQGFKRARLKTGAAILASAAMLVAWPVAAQDSFPVTITVDAAKPTGPLKPVWRFFGADEPNYATMKDGQKLLTHLGELKPKQVYFRAHNLLNTGDGTAAFKWGSTNAYTEDKDGNPVYNWMITDMIIDSYLDRGVRPYLQIGFMPEALSSAPEGTAYRHSWRPGFRYELIEGGWNYPPNDYKKWEELVYQWTKHNVERYGRDEVLTWYFEVWNEPNGPSYWKGTPEEFYKTHDYAIAGVKRALPEAKVGGPDVAGSGGAFMDGFLKHVVSGTNYATGETGTPTDFLAFHAKGSPKFIKDASGGYVQMGMYNHLKAVDNGFKKIAAVPELKSAPIVIGESDPEGCAACPGPQNGYRNGTMYSSYTAASFARIWELSERHKVNLEGVLTWAFTFEDQPWFAGYRQLASNGIDLPVLNVFRMYAKLGPESVAASSSAQVPLDEMIASVTQKNDVGVMATRDGAKVAVLIWHYNDNDLTGPDADISLKLSGLGKAKTRKVTQYLVDKTTANAYTVWQKMGAPQSPDQDQYKVLEAASVMHPKVLPAMAVSKGAAALDMPLARQGVTLLIIE</sequence>
<dbReference type="SUPFAM" id="SSF51445">
    <property type="entry name" value="(Trans)glycosidases"/>
    <property type="match status" value="1"/>
</dbReference>
<evidence type="ECO:0000256" key="2">
    <source>
        <dbReference type="ARBA" id="ARBA00022801"/>
    </source>
</evidence>
<evidence type="ECO:0000256" key="1">
    <source>
        <dbReference type="ARBA" id="ARBA00008875"/>
    </source>
</evidence>
<dbReference type="Gene3D" id="3.20.20.80">
    <property type="entry name" value="Glycosidases"/>
    <property type="match status" value="1"/>
</dbReference>
<proteinExistence type="inferred from homology"/>